<dbReference type="RefSeq" id="WP_261594269.1">
    <property type="nucleotide sequence ID" value="NZ_CAMAPC010000019.1"/>
</dbReference>
<dbReference type="PANTHER" id="PTHR32089:SF52">
    <property type="entry name" value="CHEMOTAXIS SIGNAL TRANSDUCTION SYSTEM METHYL ACCEPTING SENSORY TRANSDUCER WITH PAS SENSORY DOMAIN"/>
    <property type="match status" value="1"/>
</dbReference>
<feature type="domain" description="Methyl-accepting transducer" evidence="6">
    <location>
        <begin position="243"/>
        <end position="479"/>
    </location>
</feature>
<sequence length="515" mass="56699">MRRGHNIINEEVTFDDNHQLVSTTDLRGVTTYANDAFCAVSGFSQEELVGKNHNIVRHPDMPKAAFKELWDKLKEGHSWRGVVKNRCKDGRYYWVDAFITPIFERGQLIGYQSVRVRPSNALKQRAHTLYSAINQGKSIWHWSEQYTLRRSLSFAITALSIVLTGWFLGVTSALLLFATFIALLAINYEELITTPGALKEQQAQFDSVSRYIYDGHSAFSVAKYNQGMLQAKLRTVLGRMKDSTFTFKDIATGLDDKSSQTEQGIQAQSQRLSSIAAAMSQMSSTIGEISHNTGETANKVDATQQHCQDIKSSMADNAHMVTTLAGQVDEAAQTATSLASEAEKIGKVMTEIEGIAEQTNLLALNAAIEAARAGEHGRGFAVVADEVRALSSRTQNATSHIYASIKEIQDTLFSWSKVMQNTKDRADSCAQASQQSQQALETIFSQISDIAQSAQEISAAAEQQQVVSVEINNNIGNIREHGNDNLQLSYRVAEDAAKLVESANKISGLLLTFKA</sequence>
<dbReference type="Gene3D" id="3.30.450.20">
    <property type="entry name" value="PAS domain"/>
    <property type="match status" value="1"/>
</dbReference>
<keyword evidence="10" id="KW-1185">Reference proteome</keyword>
<comment type="caution">
    <text evidence="9">The sequence shown here is derived from an EMBL/GenBank/DDBJ whole genome shotgun (WGS) entry which is preliminary data.</text>
</comment>
<reference evidence="9 11" key="1">
    <citation type="submission" date="2022-07" db="EMBL/GenBank/DDBJ databases">
        <authorList>
            <person name="Criscuolo A."/>
        </authorList>
    </citation>
    <scope>NUCLEOTIDE SEQUENCE</scope>
    <source>
        <strain evidence="11">CIP 111951</strain>
        <strain evidence="9">CIP111854</strain>
        <strain evidence="8">CIP111951</strain>
    </source>
</reference>
<dbReference type="SUPFAM" id="SSF58104">
    <property type="entry name" value="Methyl-accepting chemotaxis protein (MCP) signaling domain"/>
    <property type="match status" value="1"/>
</dbReference>
<dbReference type="GO" id="GO:0006935">
    <property type="term" value="P:chemotaxis"/>
    <property type="evidence" value="ECO:0007669"/>
    <property type="project" value="UniProtKB-ARBA"/>
</dbReference>
<evidence type="ECO:0000313" key="10">
    <source>
        <dbReference type="Proteomes" id="UP001152467"/>
    </source>
</evidence>
<proteinExistence type="inferred from homology"/>
<dbReference type="GO" id="GO:0007165">
    <property type="term" value="P:signal transduction"/>
    <property type="evidence" value="ECO:0007669"/>
    <property type="project" value="UniProtKB-KW"/>
</dbReference>
<feature type="domain" description="PAS" evidence="7">
    <location>
        <begin position="25"/>
        <end position="76"/>
    </location>
</feature>
<protein>
    <submittedName>
        <fullName evidence="9">Aerotaxis receptor</fullName>
    </submittedName>
</protein>
<dbReference type="PROSITE" id="PS50111">
    <property type="entry name" value="CHEMOTAXIS_TRANSDUC_2"/>
    <property type="match status" value="1"/>
</dbReference>
<dbReference type="InterPro" id="IPR035965">
    <property type="entry name" value="PAS-like_dom_sf"/>
</dbReference>
<accession>A0A9W4W6X7</accession>
<dbReference type="SMART" id="SM00283">
    <property type="entry name" value="MA"/>
    <property type="match status" value="1"/>
</dbReference>
<dbReference type="Pfam" id="PF00015">
    <property type="entry name" value="MCPsignal"/>
    <property type="match status" value="1"/>
</dbReference>
<dbReference type="InterPro" id="IPR004089">
    <property type="entry name" value="MCPsignal_dom"/>
</dbReference>
<evidence type="ECO:0000256" key="3">
    <source>
        <dbReference type="ARBA" id="ARBA00029447"/>
    </source>
</evidence>
<dbReference type="SMART" id="SM00091">
    <property type="entry name" value="PAS"/>
    <property type="match status" value="1"/>
</dbReference>
<dbReference type="CDD" id="cd11386">
    <property type="entry name" value="MCP_signal"/>
    <property type="match status" value="1"/>
</dbReference>
<evidence type="ECO:0000313" key="8">
    <source>
        <dbReference type="EMBL" id="CAH9063761.1"/>
    </source>
</evidence>
<dbReference type="EMBL" id="CAMAPC010000019">
    <property type="protein sequence ID" value="CAH9064861.1"/>
    <property type="molecule type" value="Genomic_DNA"/>
</dbReference>
<dbReference type="Gene3D" id="1.10.287.950">
    <property type="entry name" value="Methyl-accepting chemotaxis protein"/>
    <property type="match status" value="1"/>
</dbReference>
<evidence type="ECO:0000256" key="2">
    <source>
        <dbReference type="ARBA" id="ARBA00023224"/>
    </source>
</evidence>
<evidence type="ECO:0000259" key="6">
    <source>
        <dbReference type="PROSITE" id="PS50111"/>
    </source>
</evidence>
<evidence type="ECO:0000256" key="4">
    <source>
        <dbReference type="PROSITE-ProRule" id="PRU00284"/>
    </source>
</evidence>
<dbReference type="InterPro" id="IPR013655">
    <property type="entry name" value="PAS_fold_3"/>
</dbReference>
<dbReference type="GO" id="GO:0016020">
    <property type="term" value="C:membrane"/>
    <property type="evidence" value="ECO:0007669"/>
    <property type="project" value="UniProtKB-SubCell"/>
</dbReference>
<dbReference type="FunFam" id="1.10.287.950:FF:000001">
    <property type="entry name" value="Methyl-accepting chemotaxis sensory transducer"/>
    <property type="match status" value="1"/>
</dbReference>
<comment type="subcellular location">
    <subcellularLocation>
        <location evidence="1">Membrane</location>
    </subcellularLocation>
</comment>
<keyword evidence="5" id="KW-1133">Transmembrane helix</keyword>
<dbReference type="Proteomes" id="UP001152467">
    <property type="component" value="Unassembled WGS sequence"/>
</dbReference>
<evidence type="ECO:0000259" key="7">
    <source>
        <dbReference type="PROSITE" id="PS50112"/>
    </source>
</evidence>
<dbReference type="Proteomes" id="UP001152485">
    <property type="component" value="Unassembled WGS sequence"/>
</dbReference>
<dbReference type="SMART" id="SM00086">
    <property type="entry name" value="PAC"/>
    <property type="match status" value="1"/>
</dbReference>
<dbReference type="SUPFAM" id="SSF55785">
    <property type="entry name" value="PYP-like sensor domain (PAS domain)"/>
    <property type="match status" value="1"/>
</dbReference>
<keyword evidence="5" id="KW-0472">Membrane</keyword>
<dbReference type="Pfam" id="PF08447">
    <property type="entry name" value="PAS_3"/>
    <property type="match status" value="1"/>
</dbReference>
<gene>
    <name evidence="9" type="primary">aer_2</name>
    <name evidence="9" type="ORF">PSECIP111854_03556</name>
    <name evidence="8" type="ORF">PSECIP111951_02967</name>
</gene>
<dbReference type="NCBIfam" id="TIGR00229">
    <property type="entry name" value="sensory_box"/>
    <property type="match status" value="1"/>
</dbReference>
<organism evidence="9 10">
    <name type="scientific">Pseudoalteromonas holothuriae</name>
    <dbReference type="NCBI Taxonomy" id="2963714"/>
    <lineage>
        <taxon>Bacteria</taxon>
        <taxon>Pseudomonadati</taxon>
        <taxon>Pseudomonadota</taxon>
        <taxon>Gammaproteobacteria</taxon>
        <taxon>Alteromonadales</taxon>
        <taxon>Pseudoalteromonadaceae</taxon>
        <taxon>Pseudoalteromonas</taxon>
    </lineage>
</organism>
<dbReference type="PANTHER" id="PTHR32089">
    <property type="entry name" value="METHYL-ACCEPTING CHEMOTAXIS PROTEIN MCPB"/>
    <property type="match status" value="1"/>
</dbReference>
<keyword evidence="2 4" id="KW-0807">Transducer</keyword>
<evidence type="ECO:0000256" key="1">
    <source>
        <dbReference type="ARBA" id="ARBA00004370"/>
    </source>
</evidence>
<dbReference type="CDD" id="cd00130">
    <property type="entry name" value="PAS"/>
    <property type="match status" value="1"/>
</dbReference>
<name>A0A9W4W6X7_9GAMM</name>
<evidence type="ECO:0000313" key="9">
    <source>
        <dbReference type="EMBL" id="CAH9064861.1"/>
    </source>
</evidence>
<evidence type="ECO:0000256" key="5">
    <source>
        <dbReference type="SAM" id="Phobius"/>
    </source>
</evidence>
<comment type="similarity">
    <text evidence="3">Belongs to the methyl-accepting chemotaxis (MCP) protein family.</text>
</comment>
<dbReference type="InterPro" id="IPR001610">
    <property type="entry name" value="PAC"/>
</dbReference>
<feature type="transmembrane region" description="Helical" evidence="5">
    <location>
        <begin position="152"/>
        <end position="185"/>
    </location>
</feature>
<evidence type="ECO:0000313" key="11">
    <source>
        <dbReference type="Proteomes" id="UP001152485"/>
    </source>
</evidence>
<dbReference type="AlphaFoldDB" id="A0A9W4W6X7"/>
<keyword evidence="5" id="KW-0812">Transmembrane</keyword>
<dbReference type="InterPro" id="IPR000014">
    <property type="entry name" value="PAS"/>
</dbReference>
<dbReference type="EMBL" id="CAMAPD010000015">
    <property type="protein sequence ID" value="CAH9063761.1"/>
    <property type="molecule type" value="Genomic_DNA"/>
</dbReference>
<keyword evidence="9" id="KW-0675">Receptor</keyword>
<dbReference type="PROSITE" id="PS50112">
    <property type="entry name" value="PAS"/>
    <property type="match status" value="1"/>
</dbReference>